<proteinExistence type="predicted"/>
<reference evidence="1" key="1">
    <citation type="submission" date="2024-08" db="EMBL/GenBank/DDBJ databases">
        <title>Lentilactobacillus sp. nov., isolated from tree bark.</title>
        <authorList>
            <person name="Phuengjayaem S."/>
            <person name="Tanasupawat S."/>
        </authorList>
    </citation>
    <scope>NUCLEOTIDE SEQUENCE</scope>
    <source>
        <strain evidence="1">SPB1-3</strain>
    </source>
</reference>
<organism evidence="1 2">
    <name type="scientific">Lentilactobacillus terminaliae</name>
    <dbReference type="NCBI Taxonomy" id="3003483"/>
    <lineage>
        <taxon>Bacteria</taxon>
        <taxon>Bacillati</taxon>
        <taxon>Bacillota</taxon>
        <taxon>Bacilli</taxon>
        <taxon>Lactobacillales</taxon>
        <taxon>Lactobacillaceae</taxon>
        <taxon>Lentilactobacillus</taxon>
    </lineage>
</organism>
<dbReference type="Proteomes" id="UP001149860">
    <property type="component" value="Chromosome"/>
</dbReference>
<sequence>MAEPILKFNHVTKRFDDQISVNDVSFQVNKGEFFVLVGASGSGKTTTLRMINRLIDPSSGEIQLRGKSSMEYNLRELRMSIGYVLQGSALFPNMTVQQNVTLIPEMRGQSNKTANSLAEELLQEVDMDPKQYLSKYPKELSGGEQQRIGILRAFAANPQLILMDEPFSALDPIARRQLRSLVKRIHENTNSTIVFVTHDMDEALELGDRIAVMQEGNLEQVGTPDEVVNSPANDFVSQMFANSLAYDIYGVYLSKLKLLGYLTDTKKTTVAVPKIKETATVGDVLDIINEVGEVEIDSEDGSVGYLNQADLLRSMNDFREYQR</sequence>
<keyword evidence="2" id="KW-1185">Reference proteome</keyword>
<keyword evidence="1" id="KW-0067">ATP-binding</keyword>
<dbReference type="EMBL" id="CP168151">
    <property type="protein sequence ID" value="XFD39674.1"/>
    <property type="molecule type" value="Genomic_DNA"/>
</dbReference>
<gene>
    <name evidence="1" type="ORF">O0236_009805</name>
</gene>
<evidence type="ECO:0000313" key="2">
    <source>
        <dbReference type="Proteomes" id="UP001149860"/>
    </source>
</evidence>
<evidence type="ECO:0000313" key="1">
    <source>
        <dbReference type="EMBL" id="XFD39674.1"/>
    </source>
</evidence>
<protein>
    <submittedName>
        <fullName evidence="1">ABC transporter ATP-binding protein</fullName>
    </submittedName>
</protein>
<accession>A0ACD5DE53</accession>
<name>A0ACD5DE53_9LACO</name>
<keyword evidence="1" id="KW-0547">Nucleotide-binding</keyword>